<keyword evidence="4" id="KW-0732">Signal</keyword>
<keyword evidence="5" id="KW-0449">Lipoprotein</keyword>
<evidence type="ECO:0000256" key="3">
    <source>
        <dbReference type="ARBA" id="ARBA00022597"/>
    </source>
</evidence>
<dbReference type="EMBL" id="CP041969">
    <property type="protein sequence ID" value="QMV44888.1"/>
    <property type="molecule type" value="Genomic_DNA"/>
</dbReference>
<dbReference type="PANTHER" id="PTHR30061:SF50">
    <property type="entry name" value="MALTOSE_MALTODEXTRIN-BINDING PERIPLASMIC PROTEIN"/>
    <property type="match status" value="1"/>
</dbReference>
<keyword evidence="3 5" id="KW-0762">Sugar transport</keyword>
<evidence type="ECO:0000256" key="5">
    <source>
        <dbReference type="RuleBase" id="RU365005"/>
    </source>
</evidence>
<keyword evidence="8" id="KW-1185">Reference proteome</keyword>
<protein>
    <recommendedName>
        <fullName evidence="5">Maltodextrin-binding protein</fullName>
    </recommendedName>
</protein>
<dbReference type="GO" id="GO:0015144">
    <property type="term" value="F:carbohydrate transmembrane transporter activity"/>
    <property type="evidence" value="ECO:0007669"/>
    <property type="project" value="InterPro"/>
</dbReference>
<evidence type="ECO:0000256" key="1">
    <source>
        <dbReference type="ARBA" id="ARBA00008520"/>
    </source>
</evidence>
<keyword evidence="5" id="KW-0472">Membrane</keyword>
<dbReference type="GO" id="GO:1901982">
    <property type="term" value="F:maltose binding"/>
    <property type="evidence" value="ECO:0007669"/>
    <property type="project" value="TreeGrafter"/>
</dbReference>
<evidence type="ECO:0000313" key="8">
    <source>
        <dbReference type="Proteomes" id="UP000515679"/>
    </source>
</evidence>
<evidence type="ECO:0000256" key="2">
    <source>
        <dbReference type="ARBA" id="ARBA00022448"/>
    </source>
</evidence>
<reference evidence="7 8" key="1">
    <citation type="submission" date="2019-07" db="EMBL/GenBank/DDBJ databases">
        <authorList>
            <person name="Kim J.K."/>
            <person name="Cheong H.-M."/>
            <person name="Choi Y."/>
            <person name="Hwang K.J."/>
            <person name="Lee S."/>
            <person name="Choi C."/>
        </authorList>
    </citation>
    <scope>NUCLEOTIDE SEQUENCE [LARGE SCALE GENOMIC DNA]</scope>
    <source>
        <strain evidence="7 8">KS 22</strain>
    </source>
</reference>
<dbReference type="SUPFAM" id="SSF53850">
    <property type="entry name" value="Periplasmic binding protein-like II"/>
    <property type="match status" value="1"/>
</dbReference>
<dbReference type="Gene3D" id="3.40.190.10">
    <property type="entry name" value="Periplasmic binding protein-like II"/>
    <property type="match status" value="2"/>
</dbReference>
<dbReference type="Pfam" id="PF13416">
    <property type="entry name" value="SBP_bac_8"/>
    <property type="match status" value="1"/>
</dbReference>
<organism evidence="7 8">
    <name type="scientific">Cohnella cholangitidis</name>
    <dbReference type="NCBI Taxonomy" id="2598458"/>
    <lineage>
        <taxon>Bacteria</taxon>
        <taxon>Bacillati</taxon>
        <taxon>Bacillota</taxon>
        <taxon>Bacilli</taxon>
        <taxon>Bacillales</taxon>
        <taxon>Paenibacillaceae</taxon>
        <taxon>Cohnella</taxon>
    </lineage>
</organism>
<dbReference type="AlphaFoldDB" id="A0A7G5C6Q4"/>
<proteinExistence type="inferred from homology"/>
<sequence length="427" mass="46405">MTLVLSACGGNNGNEASPSAATPEASVSASPTASNESATQEAPAEIKPEDGASLKIWSDKTERVFIESVLPDFKAKYGVDVTIEEVNIPDQAAKLETDGPANVAADVLMIPHNHVSKLAAANLILPNDIFEEETRAKTLETALAASSYNGILYGYPQTIETYALFYNKALVKEVPKTWDDVIKFAESYNDPANKKYAITWLHNLYFNSMFVKWKGGYIFGKDDTDGSDIGLNSDAAIEGIKYYQSLKKILPLKTTDLTFDIQGELFSTGKVAMSIDGPWSIGSYKGKVDFGIAPLPSFPDGTPALSLSGVRSFYVNSYTQYPNAAKLFANFLTSKENALKDFQLANIIPANKEANEDPLIKNDPILSGIVEQFKNSKPMPSIPEMNSLYAPTDAAWASIWDSNADVKETMDKAVQTVKDLINSTAAQ</sequence>
<comment type="similarity">
    <text evidence="1 5">Belongs to the bacterial solute-binding protein 1 family.</text>
</comment>
<dbReference type="PANTHER" id="PTHR30061">
    <property type="entry name" value="MALTOSE-BINDING PERIPLASMIC PROTEIN"/>
    <property type="match status" value="1"/>
</dbReference>
<dbReference type="CDD" id="cd13586">
    <property type="entry name" value="PBP2_Maltose_binding_like"/>
    <property type="match status" value="1"/>
</dbReference>
<dbReference type="GO" id="GO:0015768">
    <property type="term" value="P:maltose transport"/>
    <property type="evidence" value="ECO:0007669"/>
    <property type="project" value="TreeGrafter"/>
</dbReference>
<accession>A0A7G5C6Q4</accession>
<dbReference type="InterPro" id="IPR006060">
    <property type="entry name" value="Maltose/Cyclodextrin-bd"/>
</dbReference>
<keyword evidence="2 5" id="KW-0813">Transport</keyword>
<name>A0A7G5C6Q4_9BACL</name>
<feature type="compositionally biased region" description="Low complexity" evidence="6">
    <location>
        <begin position="15"/>
        <end position="34"/>
    </location>
</feature>
<gene>
    <name evidence="7" type="ORF">FPL14_04955</name>
</gene>
<dbReference type="InterPro" id="IPR006059">
    <property type="entry name" value="SBP"/>
</dbReference>
<dbReference type="GO" id="GO:0055052">
    <property type="term" value="C:ATP-binding cassette (ABC) transporter complex, substrate-binding subunit-containing"/>
    <property type="evidence" value="ECO:0007669"/>
    <property type="project" value="TreeGrafter"/>
</dbReference>
<dbReference type="GO" id="GO:0042956">
    <property type="term" value="P:maltodextrin transmembrane transport"/>
    <property type="evidence" value="ECO:0007669"/>
    <property type="project" value="TreeGrafter"/>
</dbReference>
<feature type="region of interest" description="Disordered" evidence="6">
    <location>
        <begin position="7"/>
        <end position="50"/>
    </location>
</feature>
<comment type="subcellular location">
    <subcellularLocation>
        <location evidence="5">Cell membrane</location>
        <topology evidence="5">Lipid-anchor</topology>
    </subcellularLocation>
</comment>
<dbReference type="PRINTS" id="PR00181">
    <property type="entry name" value="MALTOSEBP"/>
</dbReference>
<evidence type="ECO:0000256" key="4">
    <source>
        <dbReference type="ARBA" id="ARBA00022729"/>
    </source>
</evidence>
<evidence type="ECO:0000256" key="6">
    <source>
        <dbReference type="SAM" id="MobiDB-lite"/>
    </source>
</evidence>
<dbReference type="KEGG" id="cchl:FPL14_04955"/>
<evidence type="ECO:0000313" key="7">
    <source>
        <dbReference type="EMBL" id="QMV44888.1"/>
    </source>
</evidence>
<dbReference type="Proteomes" id="UP000515679">
    <property type="component" value="Chromosome"/>
</dbReference>
<keyword evidence="5" id="KW-1003">Cell membrane</keyword>